<reference evidence="1" key="1">
    <citation type="submission" date="2020-03" db="EMBL/GenBank/DDBJ databases">
        <authorList>
            <person name="Weist P."/>
        </authorList>
    </citation>
    <scope>NUCLEOTIDE SEQUENCE</scope>
</reference>
<organism evidence="1 2">
    <name type="scientific">Pleuronectes platessa</name>
    <name type="common">European plaice</name>
    <dbReference type="NCBI Taxonomy" id="8262"/>
    <lineage>
        <taxon>Eukaryota</taxon>
        <taxon>Metazoa</taxon>
        <taxon>Chordata</taxon>
        <taxon>Craniata</taxon>
        <taxon>Vertebrata</taxon>
        <taxon>Euteleostomi</taxon>
        <taxon>Actinopterygii</taxon>
        <taxon>Neopterygii</taxon>
        <taxon>Teleostei</taxon>
        <taxon>Neoteleostei</taxon>
        <taxon>Acanthomorphata</taxon>
        <taxon>Carangaria</taxon>
        <taxon>Pleuronectiformes</taxon>
        <taxon>Pleuronectoidei</taxon>
        <taxon>Pleuronectidae</taxon>
        <taxon>Pleuronectes</taxon>
    </lineage>
</organism>
<evidence type="ECO:0000313" key="2">
    <source>
        <dbReference type="Proteomes" id="UP001153269"/>
    </source>
</evidence>
<dbReference type="AlphaFoldDB" id="A0A9N7Z1B0"/>
<sequence>MIHCLSSSHLSILTVTEEVAVRAEVVPTCYCFNQASNISHKYVSVLRPHASQAQISGRSHSHRIVKSLSGRPQTCDWPPVRANDLTILHSPHLLLYQIILKDQPSDTGLIKTVSVQILVS</sequence>
<proteinExistence type="predicted"/>
<dbReference type="EMBL" id="CADEAL010003857">
    <property type="protein sequence ID" value="CAB1445997.1"/>
    <property type="molecule type" value="Genomic_DNA"/>
</dbReference>
<keyword evidence="2" id="KW-1185">Reference proteome</keyword>
<dbReference type="Proteomes" id="UP001153269">
    <property type="component" value="Unassembled WGS sequence"/>
</dbReference>
<accession>A0A9N7Z1B0</accession>
<name>A0A9N7Z1B0_PLEPL</name>
<gene>
    <name evidence="1" type="ORF">PLEPLA_LOCUS33739</name>
</gene>
<evidence type="ECO:0000313" key="1">
    <source>
        <dbReference type="EMBL" id="CAB1445997.1"/>
    </source>
</evidence>
<comment type="caution">
    <text evidence="1">The sequence shown here is derived from an EMBL/GenBank/DDBJ whole genome shotgun (WGS) entry which is preliminary data.</text>
</comment>
<protein>
    <submittedName>
        <fullName evidence="1">Uncharacterized protein</fullName>
    </submittedName>
</protein>